<dbReference type="STRING" id="1447875.A0A2B7WX16"/>
<dbReference type="Proteomes" id="UP000223968">
    <property type="component" value="Unassembled WGS sequence"/>
</dbReference>
<keyword evidence="3" id="KW-1185">Reference proteome</keyword>
<protein>
    <recommendedName>
        <fullName evidence="1">F-box domain-containing protein</fullName>
    </recommendedName>
</protein>
<name>A0A2B7WX16_9EURO</name>
<reference evidence="2 3" key="1">
    <citation type="submission" date="2017-10" db="EMBL/GenBank/DDBJ databases">
        <title>Comparative genomics in systemic dimorphic fungi from Ajellomycetaceae.</title>
        <authorList>
            <person name="Munoz J.F."/>
            <person name="Mcewen J.G."/>
            <person name="Clay O.K."/>
            <person name="Cuomo C.A."/>
        </authorList>
    </citation>
    <scope>NUCLEOTIDE SEQUENCE [LARGE SCALE GENOMIC DNA]</scope>
    <source>
        <strain evidence="2 3">UAMH5409</strain>
    </source>
</reference>
<dbReference type="EMBL" id="PDNB01000176">
    <property type="protein sequence ID" value="PGH01129.1"/>
    <property type="molecule type" value="Genomic_DNA"/>
</dbReference>
<dbReference type="InterPro" id="IPR001810">
    <property type="entry name" value="F-box_dom"/>
</dbReference>
<proteinExistence type="predicted"/>
<dbReference type="InterPro" id="IPR036047">
    <property type="entry name" value="F-box-like_dom_sf"/>
</dbReference>
<dbReference type="Pfam" id="PF12937">
    <property type="entry name" value="F-box-like"/>
    <property type="match status" value="1"/>
</dbReference>
<feature type="domain" description="F-box" evidence="1">
    <location>
        <begin position="9"/>
        <end position="39"/>
    </location>
</feature>
<evidence type="ECO:0000313" key="2">
    <source>
        <dbReference type="EMBL" id="PGH01129.1"/>
    </source>
</evidence>
<evidence type="ECO:0000313" key="3">
    <source>
        <dbReference type="Proteomes" id="UP000223968"/>
    </source>
</evidence>
<organism evidence="2 3">
    <name type="scientific">Helicocarpus griseus UAMH5409</name>
    <dbReference type="NCBI Taxonomy" id="1447875"/>
    <lineage>
        <taxon>Eukaryota</taxon>
        <taxon>Fungi</taxon>
        <taxon>Dikarya</taxon>
        <taxon>Ascomycota</taxon>
        <taxon>Pezizomycotina</taxon>
        <taxon>Eurotiomycetes</taxon>
        <taxon>Eurotiomycetidae</taxon>
        <taxon>Onygenales</taxon>
        <taxon>Ajellomycetaceae</taxon>
        <taxon>Helicocarpus</taxon>
    </lineage>
</organism>
<comment type="caution">
    <text evidence="2">The sequence shown here is derived from an EMBL/GenBank/DDBJ whole genome shotgun (WGS) entry which is preliminary data.</text>
</comment>
<gene>
    <name evidence="2" type="ORF">AJ79_08000</name>
</gene>
<evidence type="ECO:0000259" key="1">
    <source>
        <dbReference type="Pfam" id="PF12937"/>
    </source>
</evidence>
<accession>A0A2B7WX16</accession>
<dbReference type="OrthoDB" id="4188687at2759"/>
<dbReference type="SUPFAM" id="SSF81383">
    <property type="entry name" value="F-box domain"/>
    <property type="match status" value="1"/>
</dbReference>
<dbReference type="AlphaFoldDB" id="A0A2B7WX16"/>
<sequence>MIFLDSLAPEIMLEIVSYLTSATDLLSLGLQCRRFYYLTAPLLRTVWPLHRLRLTGDQELCNTYQLLVKVLRNRRLGLFVEHMEIDAPLTGTTYAARESYRMWANEMEGEGIKLVESAIDGIDFTEAGDDLEDKWRDLLERLMRVLLKYGHEEFDIAAATLFMKLCPDIRHLKITSRSSTLLLPLLRPLTSSPQFNYLQNLRHVDLFGPYWFDIMSTLGVLLCCLSSPSIESAHIDKLCSRQYVPFNPPSTASNITKLHLTTCHIPHRLLIEIIKVARALVEFRLDTRNAYQFPDCNRLIYPRGLAEALRAHKTTLRVLDIDADERGEYYVEAPGFDTAIVIEDDCKRAGTRVRRYLADLSRKSIGLLHDFPALTHLGIGVRFLMGPNADEVRFYDCDEERVGCGGLEYGNNSSNSSKNKGIGSRGTLVLCRCRPIANWLIDCRRILCLCVYMGTGMGMGKGGRACFLS</sequence>